<comment type="caution">
    <text evidence="1">The sequence shown here is derived from an EMBL/GenBank/DDBJ whole genome shotgun (WGS) entry which is preliminary data.</text>
</comment>
<reference evidence="1 2" key="1">
    <citation type="submission" date="2018-10" db="EMBL/GenBank/DDBJ databases">
        <title>Sequencing the genomes of 1000 actinobacteria strains.</title>
        <authorList>
            <person name="Klenk H.-P."/>
        </authorList>
    </citation>
    <scope>NUCLEOTIDE SEQUENCE [LARGE SCALE GENOMIC DNA]</scope>
    <source>
        <strain evidence="1 2">DSM 43800</strain>
    </source>
</reference>
<dbReference type="SUPFAM" id="SSF55874">
    <property type="entry name" value="ATPase domain of HSP90 chaperone/DNA topoisomerase II/histidine kinase"/>
    <property type="match status" value="1"/>
</dbReference>
<proteinExistence type="predicted"/>
<dbReference type="Gene3D" id="3.30.565.10">
    <property type="entry name" value="Histidine kinase-like ATPase, C-terminal domain"/>
    <property type="match status" value="1"/>
</dbReference>
<organism evidence="1 2">
    <name type="scientific">Saccharothrix australiensis</name>
    <dbReference type="NCBI Taxonomy" id="2072"/>
    <lineage>
        <taxon>Bacteria</taxon>
        <taxon>Bacillati</taxon>
        <taxon>Actinomycetota</taxon>
        <taxon>Actinomycetes</taxon>
        <taxon>Pseudonocardiales</taxon>
        <taxon>Pseudonocardiaceae</taxon>
        <taxon>Saccharothrix</taxon>
    </lineage>
</organism>
<keyword evidence="1" id="KW-0418">Kinase</keyword>
<dbReference type="Pfam" id="PF13589">
    <property type="entry name" value="HATPase_c_3"/>
    <property type="match status" value="1"/>
</dbReference>
<dbReference type="GO" id="GO:0016301">
    <property type="term" value="F:kinase activity"/>
    <property type="evidence" value="ECO:0007669"/>
    <property type="project" value="UniProtKB-KW"/>
</dbReference>
<gene>
    <name evidence="1" type="ORF">C8E97_1339</name>
</gene>
<dbReference type="InterPro" id="IPR036890">
    <property type="entry name" value="HATPase_C_sf"/>
</dbReference>
<sequence>MATRVDSGPAVRPRLVDPANFLFATRDTGYKTTGLAIAELIDNSLQAGARHVKVEAATARSADRQIEITVIDDGGGMDAESLAEALTFGGTSRFNDRSSLGRYGMGLPNGALSRSRRVEVYTWRPGTGVLWSRLDIDELVNADAAVLPPVELVERPGFVPDTDSGTVVRLMRCDRVEYKRSSALARRLRDDLGRIYRHFLADGVSLQVNGQPVVANDPLCLQPQSKIAGGTQFGDDLLYEIPVGSTVGTISVTFSELPVDRWHALSAQEKRTMGVTAGPPISVVRASREIDRGWFFMGGKRRENYDDWWRCEIRFDPILDELFGITHAKQAISPRPELWEIISPDLETIARALNSRVRNRFLLVKATEPLSAAEQQAARADASLPSLPRGRRPIPEEIKVLVDGLIRHEAPYQIAAAELPTMSAYEVVVRDRQVVVLLNTKHPWYRDLYGPLAMSESGRDHDLARQVALTVLASARAEATLQRQVERGHAQQLRQTSADVLATFMNA</sequence>
<dbReference type="AlphaFoldDB" id="A0A495VTT1"/>
<keyword evidence="2" id="KW-1185">Reference proteome</keyword>
<evidence type="ECO:0000313" key="1">
    <source>
        <dbReference type="EMBL" id="RKT52801.1"/>
    </source>
</evidence>
<accession>A0A495VTT1</accession>
<evidence type="ECO:0000313" key="2">
    <source>
        <dbReference type="Proteomes" id="UP000282084"/>
    </source>
</evidence>
<keyword evidence="1" id="KW-0808">Transferase</keyword>
<name>A0A495VTT1_9PSEU</name>
<dbReference type="EMBL" id="RBXO01000001">
    <property type="protein sequence ID" value="RKT52801.1"/>
    <property type="molecule type" value="Genomic_DNA"/>
</dbReference>
<protein>
    <submittedName>
        <fullName evidence="1">Histidine kinase/DNA gyrase B/HSP90-like ATPase</fullName>
    </submittedName>
</protein>
<dbReference type="Proteomes" id="UP000282084">
    <property type="component" value="Unassembled WGS sequence"/>
</dbReference>